<keyword evidence="2" id="KW-0813">Transport</keyword>
<evidence type="ECO:0000313" key="8">
    <source>
        <dbReference type="Proteomes" id="UP001548713"/>
    </source>
</evidence>
<evidence type="ECO:0000256" key="1">
    <source>
        <dbReference type="ARBA" id="ARBA00001971"/>
    </source>
</evidence>
<protein>
    <submittedName>
        <fullName evidence="7">Group II truncated hemoglobin</fullName>
    </submittedName>
</protein>
<dbReference type="Pfam" id="PF01152">
    <property type="entry name" value="Bac_globin"/>
    <property type="match status" value="1"/>
</dbReference>
<comment type="cofactor">
    <cofactor evidence="1">
        <name>heme</name>
        <dbReference type="ChEBI" id="CHEBI:30413"/>
    </cofactor>
</comment>
<name>A0ABV2CX84_9SPHN</name>
<reference evidence="7 8" key="1">
    <citation type="submission" date="2024-07" db="EMBL/GenBank/DDBJ databases">
        <title>Novosphingobium kalidii RD2P27.</title>
        <authorList>
            <person name="Sun J.-Q."/>
        </authorList>
    </citation>
    <scope>NUCLEOTIDE SEQUENCE [LARGE SCALE GENOMIC DNA]</scope>
    <source>
        <strain evidence="7 8">RD2P27</strain>
    </source>
</reference>
<organism evidence="7 8">
    <name type="scientific">Novosphingobium kalidii</name>
    <dbReference type="NCBI Taxonomy" id="3230299"/>
    <lineage>
        <taxon>Bacteria</taxon>
        <taxon>Pseudomonadati</taxon>
        <taxon>Pseudomonadota</taxon>
        <taxon>Alphaproteobacteria</taxon>
        <taxon>Sphingomonadales</taxon>
        <taxon>Sphingomonadaceae</taxon>
        <taxon>Novosphingobium</taxon>
    </lineage>
</organism>
<feature type="compositionally biased region" description="Polar residues" evidence="6">
    <location>
        <begin position="14"/>
        <end position="28"/>
    </location>
</feature>
<evidence type="ECO:0000256" key="5">
    <source>
        <dbReference type="ARBA" id="ARBA00023004"/>
    </source>
</evidence>
<evidence type="ECO:0000313" key="7">
    <source>
        <dbReference type="EMBL" id="MET1754065.1"/>
    </source>
</evidence>
<dbReference type="CDD" id="cd14773">
    <property type="entry name" value="TrHb2_PhHbO-like_O"/>
    <property type="match status" value="1"/>
</dbReference>
<keyword evidence="3" id="KW-0349">Heme</keyword>
<keyword evidence="5" id="KW-0408">Iron</keyword>
<proteinExistence type="predicted"/>
<dbReference type="EMBL" id="JBEWLY010000004">
    <property type="protein sequence ID" value="MET1754065.1"/>
    <property type="molecule type" value="Genomic_DNA"/>
</dbReference>
<dbReference type="InterPro" id="IPR012292">
    <property type="entry name" value="Globin/Proto"/>
</dbReference>
<dbReference type="InterPro" id="IPR009050">
    <property type="entry name" value="Globin-like_sf"/>
</dbReference>
<keyword evidence="4" id="KW-0479">Metal-binding</keyword>
<dbReference type="Gene3D" id="1.10.490.10">
    <property type="entry name" value="Globins"/>
    <property type="match status" value="1"/>
</dbReference>
<dbReference type="PROSITE" id="PS01213">
    <property type="entry name" value="GLOBIN_FAM_2"/>
    <property type="match status" value="1"/>
</dbReference>
<sequence>MLRRPTSPIKAHVQTENLPPVTNDTLSKPATPFDRLGGHPTMEAICNRFYDLVDSDPAYAELRAMHAADLAPVRKGLPLFLAGWAGGPRDWFEANPGRCMMSLHAPFKINRAVAEQWAQAMQRAIADVAPEPPELAKGLSRALSDLAIAMGRD</sequence>
<feature type="region of interest" description="Disordered" evidence="6">
    <location>
        <begin position="1"/>
        <end position="28"/>
    </location>
</feature>
<dbReference type="SUPFAM" id="SSF46458">
    <property type="entry name" value="Globin-like"/>
    <property type="match status" value="1"/>
</dbReference>
<dbReference type="Proteomes" id="UP001548713">
    <property type="component" value="Unassembled WGS sequence"/>
</dbReference>
<evidence type="ECO:0000256" key="4">
    <source>
        <dbReference type="ARBA" id="ARBA00022723"/>
    </source>
</evidence>
<dbReference type="InterPro" id="IPR001486">
    <property type="entry name" value="Hemoglobin_trunc"/>
</dbReference>
<evidence type="ECO:0000256" key="3">
    <source>
        <dbReference type="ARBA" id="ARBA00022617"/>
    </source>
</evidence>
<comment type="caution">
    <text evidence="7">The sequence shown here is derived from an EMBL/GenBank/DDBJ whole genome shotgun (WGS) entry which is preliminary data.</text>
</comment>
<accession>A0ABV2CX84</accession>
<dbReference type="RefSeq" id="WP_353982474.1">
    <property type="nucleotide sequence ID" value="NZ_JBEWLY010000004.1"/>
</dbReference>
<keyword evidence="8" id="KW-1185">Reference proteome</keyword>
<evidence type="ECO:0000256" key="6">
    <source>
        <dbReference type="SAM" id="MobiDB-lite"/>
    </source>
</evidence>
<gene>
    <name evidence="7" type="ORF">ABVV53_01090</name>
</gene>
<evidence type="ECO:0000256" key="2">
    <source>
        <dbReference type="ARBA" id="ARBA00022448"/>
    </source>
</evidence>
<dbReference type="InterPro" id="IPR019795">
    <property type="entry name" value="Globin_bac-like_CS"/>
</dbReference>